<gene>
    <name evidence="10" type="ORF">MNOR_LOCUS21742</name>
</gene>
<evidence type="ECO:0000256" key="6">
    <source>
        <dbReference type="ARBA" id="ARBA00023043"/>
    </source>
</evidence>
<name>A0AAV2R853_MEGNR</name>
<dbReference type="SMART" id="SM00248">
    <property type="entry name" value="ANK"/>
    <property type="match status" value="9"/>
</dbReference>
<evidence type="ECO:0000256" key="8">
    <source>
        <dbReference type="PROSITE-ProRule" id="PRU00023"/>
    </source>
</evidence>
<accession>A0AAV2R853</accession>
<dbReference type="SUPFAM" id="SSF48403">
    <property type="entry name" value="Ankyrin repeat"/>
    <property type="match status" value="1"/>
</dbReference>
<proteinExistence type="inferred from homology"/>
<comment type="subcellular location">
    <subcellularLocation>
        <location evidence="1 9">Membrane</location>
        <topology evidence="1 9">Multi-pass membrane protein</topology>
    </subcellularLocation>
</comment>
<feature type="repeat" description="ANK" evidence="8">
    <location>
        <begin position="357"/>
        <end position="389"/>
    </location>
</feature>
<keyword evidence="11" id="KW-1185">Reference proteome</keyword>
<feature type="repeat" description="ANK" evidence="8">
    <location>
        <begin position="324"/>
        <end position="356"/>
    </location>
</feature>
<comment type="similarity">
    <text evidence="2 9">Belongs to the XK family.</text>
</comment>
<dbReference type="Gene3D" id="1.25.40.20">
    <property type="entry name" value="Ankyrin repeat-containing domain"/>
    <property type="match status" value="3"/>
</dbReference>
<dbReference type="AlphaFoldDB" id="A0AAV2R853"/>
<keyword evidence="3 9" id="KW-0812">Transmembrane</keyword>
<evidence type="ECO:0000256" key="1">
    <source>
        <dbReference type="ARBA" id="ARBA00004141"/>
    </source>
</evidence>
<feature type="transmembrane region" description="Helical" evidence="9">
    <location>
        <begin position="537"/>
        <end position="559"/>
    </location>
</feature>
<comment type="caution">
    <text evidence="10">The sequence shown here is derived from an EMBL/GenBank/DDBJ whole genome shotgun (WGS) entry which is preliminary data.</text>
</comment>
<reference evidence="10 11" key="1">
    <citation type="submission" date="2024-05" db="EMBL/GenBank/DDBJ databases">
        <authorList>
            <person name="Wallberg A."/>
        </authorList>
    </citation>
    <scope>NUCLEOTIDE SEQUENCE [LARGE SCALE GENOMIC DNA]</scope>
</reference>
<feature type="transmembrane region" description="Helical" evidence="9">
    <location>
        <begin position="645"/>
        <end position="668"/>
    </location>
</feature>
<dbReference type="PANTHER" id="PTHR24178:SF9">
    <property type="entry name" value="ANK_REP_REGION DOMAIN-CONTAINING PROTEIN"/>
    <property type="match status" value="1"/>
</dbReference>
<evidence type="ECO:0000256" key="7">
    <source>
        <dbReference type="ARBA" id="ARBA00023136"/>
    </source>
</evidence>
<dbReference type="Pfam" id="PF09815">
    <property type="entry name" value="XK-related"/>
    <property type="match status" value="1"/>
</dbReference>
<sequence>MDLNKMEKTPPDLEAVVGDTDLENSLLEAARKGHHQILNDLLKQGVDLKGDVGGNALCAAAEHGHHQVISVMVDHGMDLEGAEGGKALCIATIQGHHQILSQLLRGGVNADATWGGETATHLASRYGKRQCIEVLLDNHANPDPRSTRKQQTPLMYAVVNDQVDCVEALVSSGADITATDKDGRTALELALKKRFHGVVEWLKEFQRYLKVLKSAMESGKKETFDATIVSTVVQGNGAAVTAGLVGGFLGPDVEIDFGDRHGCNLLGLAMWAGQSNIVKLLQKKYELVDEDKDWRRIKSEEFGLKIVDLIEDTKICQMEARRTDGFRLLHLATLWGYKNMIKKLLSFKVDINCVEYSGYTPVYYAIKSSRFDILQLLLRYGLENNVHVQVNGKETLLKFLTERNNRGQNDNAIIRMLEYEKEFHKDNKASAQMCLRKQLGTTEAATSALMQLQALFKPSPGKICMMRFQIILLSFLVPFGMFYLDVGTDINLSLKYYMDFQNKSKQAQKVSSISTARRTSLPIGRDKVPTFDTNGEIYAYLTLFFTILPMILVWIWHLVIHLTRDKTLPVFQRLSKFSKILSFCIPPLAPAMTNFENAYAQWKYMDITQRDEPAGLHDEELDAKQLDQKISKYYKLKHAAQMKAAISNIIEATFESAFQLILQLYLVAENFQVKSELSTIWSYQLISALVSLMTLCWAFTSYHRFSKLGGLSFINAMPLFFAILFQVVSRAIACIIFMLAYNWMIFIVLSLHLIIVMILKCRFEGRAGSEKRSYFHIFLGTMASTLVYFRFERPSQIVKQQYRQSTVIIQVLFLILAFVENVILLVIGIVGIKGMYHHKFIICATVVCSLSFVIGVILQGVYYGVWGHPWANINGPQMTRDSEKGIQIKFYYHKDQMTKQTTNDHELMPTGEMANVLQYEHDICEL</sequence>
<dbReference type="Pfam" id="PF12796">
    <property type="entry name" value="Ank_2"/>
    <property type="match status" value="2"/>
</dbReference>
<evidence type="ECO:0000256" key="3">
    <source>
        <dbReference type="ARBA" id="ARBA00022692"/>
    </source>
</evidence>
<keyword evidence="7 9" id="KW-0472">Membrane</keyword>
<evidence type="ECO:0000256" key="4">
    <source>
        <dbReference type="ARBA" id="ARBA00022737"/>
    </source>
</evidence>
<dbReference type="PROSITE" id="PS50088">
    <property type="entry name" value="ANK_REPEAT"/>
    <property type="match status" value="4"/>
</dbReference>
<keyword evidence="4" id="KW-0677">Repeat</keyword>
<feature type="transmembrane region" description="Helical" evidence="9">
    <location>
        <begin position="839"/>
        <end position="862"/>
    </location>
</feature>
<dbReference type="PROSITE" id="PS50297">
    <property type="entry name" value="ANK_REP_REGION"/>
    <property type="match status" value="3"/>
</dbReference>
<dbReference type="InterPro" id="IPR002110">
    <property type="entry name" value="Ankyrin_rpt"/>
</dbReference>
<keyword evidence="6 8" id="KW-0040">ANK repeat</keyword>
<evidence type="ECO:0000313" key="11">
    <source>
        <dbReference type="Proteomes" id="UP001497623"/>
    </source>
</evidence>
<feature type="transmembrane region" description="Helical" evidence="9">
    <location>
        <begin position="464"/>
        <end position="484"/>
    </location>
</feature>
<dbReference type="GO" id="GO:0005886">
    <property type="term" value="C:plasma membrane"/>
    <property type="evidence" value="ECO:0007669"/>
    <property type="project" value="UniProtKB-ARBA"/>
</dbReference>
<feature type="repeat" description="ANK" evidence="8">
    <location>
        <begin position="115"/>
        <end position="147"/>
    </location>
</feature>
<feature type="transmembrane region" description="Helical" evidence="9">
    <location>
        <begin position="680"/>
        <end position="700"/>
    </location>
</feature>
<dbReference type="EMBL" id="CAXKWB010017716">
    <property type="protein sequence ID" value="CAL4119699.1"/>
    <property type="molecule type" value="Genomic_DNA"/>
</dbReference>
<keyword evidence="5 9" id="KW-1133">Transmembrane helix</keyword>
<organism evidence="10 11">
    <name type="scientific">Meganyctiphanes norvegica</name>
    <name type="common">Northern krill</name>
    <name type="synonym">Thysanopoda norvegica</name>
    <dbReference type="NCBI Taxonomy" id="48144"/>
    <lineage>
        <taxon>Eukaryota</taxon>
        <taxon>Metazoa</taxon>
        <taxon>Ecdysozoa</taxon>
        <taxon>Arthropoda</taxon>
        <taxon>Crustacea</taxon>
        <taxon>Multicrustacea</taxon>
        <taxon>Malacostraca</taxon>
        <taxon>Eumalacostraca</taxon>
        <taxon>Eucarida</taxon>
        <taxon>Euphausiacea</taxon>
        <taxon>Euphausiidae</taxon>
        <taxon>Meganyctiphanes</taxon>
    </lineage>
</organism>
<evidence type="ECO:0000256" key="2">
    <source>
        <dbReference type="ARBA" id="ARBA00008789"/>
    </source>
</evidence>
<feature type="transmembrane region" description="Helical" evidence="9">
    <location>
        <begin position="712"/>
        <end position="738"/>
    </location>
</feature>
<evidence type="ECO:0000256" key="5">
    <source>
        <dbReference type="ARBA" id="ARBA00022989"/>
    </source>
</evidence>
<feature type="transmembrane region" description="Helical" evidence="9">
    <location>
        <begin position="744"/>
        <end position="761"/>
    </location>
</feature>
<protein>
    <recommendedName>
        <fullName evidence="9">XK-related protein</fullName>
    </recommendedName>
</protein>
<evidence type="ECO:0000256" key="9">
    <source>
        <dbReference type="RuleBase" id="RU910716"/>
    </source>
</evidence>
<evidence type="ECO:0000313" key="10">
    <source>
        <dbReference type="EMBL" id="CAL4119699.1"/>
    </source>
</evidence>
<feature type="repeat" description="ANK" evidence="8">
    <location>
        <begin position="149"/>
        <end position="181"/>
    </location>
</feature>
<dbReference type="Proteomes" id="UP001497623">
    <property type="component" value="Unassembled WGS sequence"/>
</dbReference>
<dbReference type="InterPro" id="IPR018629">
    <property type="entry name" value="XK-rel"/>
</dbReference>
<dbReference type="PANTHER" id="PTHR24178">
    <property type="entry name" value="MOLTING PROTEIN MLT-4"/>
    <property type="match status" value="1"/>
</dbReference>
<dbReference type="InterPro" id="IPR036770">
    <property type="entry name" value="Ankyrin_rpt-contain_sf"/>
</dbReference>
<feature type="transmembrane region" description="Helical" evidence="9">
    <location>
        <begin position="811"/>
        <end position="832"/>
    </location>
</feature>
<feature type="transmembrane region" description="Helical" evidence="9">
    <location>
        <begin position="773"/>
        <end position="791"/>
    </location>
</feature>